<keyword evidence="2" id="KW-1185">Reference proteome</keyword>
<evidence type="ECO:0000313" key="1">
    <source>
        <dbReference type="EMBL" id="CAB9521740.1"/>
    </source>
</evidence>
<evidence type="ECO:0000313" key="2">
    <source>
        <dbReference type="Proteomes" id="UP001153069"/>
    </source>
</evidence>
<sequence length="320" mass="35160">MSAYDLSRAQKILQNARKLAPARPEADFHLAACFQLSGHFHESSAYLMVALKLHALAALAWTDRSHFAVWADCISEVVKRFLQDDQGAEKPDWWCDDGKLKRIIRVAHNELLADDHGGYDPSALSLLSDIHGLLLGGHLTQGKQTTSKNNSTNAELTEASKVLLRASKKCADSSNMLFFGTCKTVQAGAQKEEIVAPVGSTEKPQSGEWMLIDGLTGPAGLVAMNHKLALVAQDGLRDGRVVVEVDGFKGLKCIRPEHLDKFAVAEEAVAFISCLDKAEQWRVARYFARDVLEELSTDEHFIMNTIKCATCRTTDLSVIP</sequence>
<name>A0A9N8HR50_9STRA</name>
<proteinExistence type="predicted"/>
<dbReference type="AlphaFoldDB" id="A0A9N8HR50"/>
<organism evidence="1 2">
    <name type="scientific">Seminavis robusta</name>
    <dbReference type="NCBI Taxonomy" id="568900"/>
    <lineage>
        <taxon>Eukaryota</taxon>
        <taxon>Sar</taxon>
        <taxon>Stramenopiles</taxon>
        <taxon>Ochrophyta</taxon>
        <taxon>Bacillariophyta</taxon>
        <taxon>Bacillariophyceae</taxon>
        <taxon>Bacillariophycidae</taxon>
        <taxon>Naviculales</taxon>
        <taxon>Naviculaceae</taxon>
        <taxon>Seminavis</taxon>
    </lineage>
</organism>
<gene>
    <name evidence="1" type="ORF">SEMRO_1227_G254290.1</name>
</gene>
<dbReference type="Proteomes" id="UP001153069">
    <property type="component" value="Unassembled WGS sequence"/>
</dbReference>
<accession>A0A9N8HR50</accession>
<protein>
    <submittedName>
        <fullName evidence="1">Uncharacterized protein</fullName>
    </submittedName>
</protein>
<comment type="caution">
    <text evidence="1">The sequence shown here is derived from an EMBL/GenBank/DDBJ whole genome shotgun (WGS) entry which is preliminary data.</text>
</comment>
<dbReference type="EMBL" id="CAICTM010001225">
    <property type="protein sequence ID" value="CAB9521740.1"/>
    <property type="molecule type" value="Genomic_DNA"/>
</dbReference>
<reference evidence="1" key="1">
    <citation type="submission" date="2020-06" db="EMBL/GenBank/DDBJ databases">
        <authorList>
            <consortium name="Plant Systems Biology data submission"/>
        </authorList>
    </citation>
    <scope>NUCLEOTIDE SEQUENCE</scope>
    <source>
        <strain evidence="1">D6</strain>
    </source>
</reference>